<dbReference type="Proteomes" id="UP000193944">
    <property type="component" value="Unassembled WGS sequence"/>
</dbReference>
<sequence length="57" mass="6607">DTKFFITLCQSLQIPVFTEDVDLNIKRCGLKSDNYIQKLSILEEVIQNGYVNIRTNN</sequence>
<accession>A0A1Y1WTZ2</accession>
<reference evidence="1 2" key="1">
    <citation type="submission" date="2016-08" db="EMBL/GenBank/DDBJ databases">
        <title>A Parts List for Fungal Cellulosomes Revealed by Comparative Genomics.</title>
        <authorList>
            <consortium name="DOE Joint Genome Institute"/>
            <person name="Haitjema C.H."/>
            <person name="Gilmore S.P."/>
            <person name="Henske J.K."/>
            <person name="Solomon K.V."/>
            <person name="De Groot R."/>
            <person name="Kuo A."/>
            <person name="Mondo S.J."/>
            <person name="Salamov A.A."/>
            <person name="Labutti K."/>
            <person name="Zhao Z."/>
            <person name="Chiniquy J."/>
            <person name="Barry K."/>
            <person name="Brewer H.M."/>
            <person name="Purvine S.O."/>
            <person name="Wright A.T."/>
            <person name="Boxma B."/>
            <person name="Van Alen T."/>
            <person name="Hackstein J.H."/>
            <person name="Baker S.E."/>
            <person name="Grigoriev I.V."/>
            <person name="O'Malley M.A."/>
        </authorList>
    </citation>
    <scope>NUCLEOTIDE SEQUENCE [LARGE SCALE GENOMIC DNA]</scope>
    <source>
        <strain evidence="1 2">S4</strain>
    </source>
</reference>
<feature type="non-terminal residue" evidence="1">
    <location>
        <position position="1"/>
    </location>
</feature>
<dbReference type="OrthoDB" id="10335756at2759"/>
<dbReference type="EMBL" id="MCFG01000279">
    <property type="protein sequence ID" value="ORX76778.1"/>
    <property type="molecule type" value="Genomic_DNA"/>
</dbReference>
<keyword evidence="2" id="KW-1185">Reference proteome</keyword>
<evidence type="ECO:0000313" key="2">
    <source>
        <dbReference type="Proteomes" id="UP000193944"/>
    </source>
</evidence>
<name>A0A1Y1WTZ2_9FUNG</name>
<reference evidence="1 2" key="2">
    <citation type="submission" date="2016-08" db="EMBL/GenBank/DDBJ databases">
        <title>Pervasive Adenine N6-methylation of Active Genes in Fungi.</title>
        <authorList>
            <consortium name="DOE Joint Genome Institute"/>
            <person name="Mondo S.J."/>
            <person name="Dannebaum R.O."/>
            <person name="Kuo R.C."/>
            <person name="Labutti K."/>
            <person name="Haridas S."/>
            <person name="Kuo A."/>
            <person name="Salamov A."/>
            <person name="Ahrendt S.R."/>
            <person name="Lipzen A."/>
            <person name="Sullivan W."/>
            <person name="Andreopoulos W.B."/>
            <person name="Clum A."/>
            <person name="Lindquist E."/>
            <person name="Daum C."/>
            <person name="Ramamoorthy G.K."/>
            <person name="Gryganskyi A."/>
            <person name="Culley D."/>
            <person name="Magnuson J.K."/>
            <person name="James T.Y."/>
            <person name="O'Malley M.A."/>
            <person name="Stajich J.E."/>
            <person name="Spatafora J.W."/>
            <person name="Visel A."/>
            <person name="Grigoriev I.V."/>
        </authorList>
    </citation>
    <scope>NUCLEOTIDE SEQUENCE [LARGE SCALE GENOMIC DNA]</scope>
    <source>
        <strain evidence="1 2">S4</strain>
    </source>
</reference>
<comment type="caution">
    <text evidence="1">The sequence shown here is derived from an EMBL/GenBank/DDBJ whole genome shotgun (WGS) entry which is preliminary data.</text>
</comment>
<organism evidence="1 2">
    <name type="scientific">Anaeromyces robustus</name>
    <dbReference type="NCBI Taxonomy" id="1754192"/>
    <lineage>
        <taxon>Eukaryota</taxon>
        <taxon>Fungi</taxon>
        <taxon>Fungi incertae sedis</taxon>
        <taxon>Chytridiomycota</taxon>
        <taxon>Chytridiomycota incertae sedis</taxon>
        <taxon>Neocallimastigomycetes</taxon>
        <taxon>Neocallimastigales</taxon>
        <taxon>Neocallimastigaceae</taxon>
        <taxon>Anaeromyces</taxon>
    </lineage>
</organism>
<evidence type="ECO:0000313" key="1">
    <source>
        <dbReference type="EMBL" id="ORX76778.1"/>
    </source>
</evidence>
<protein>
    <submittedName>
        <fullName evidence="1">Uncharacterized protein</fullName>
    </submittedName>
</protein>
<gene>
    <name evidence="1" type="ORF">BCR32DRAFT_208639</name>
</gene>
<proteinExistence type="predicted"/>
<dbReference type="AlphaFoldDB" id="A0A1Y1WTZ2"/>